<dbReference type="EMBL" id="BOPF01000017">
    <property type="protein sequence ID" value="GIJ47766.1"/>
    <property type="molecule type" value="Genomic_DNA"/>
</dbReference>
<dbReference type="Pfam" id="PF13560">
    <property type="entry name" value="HTH_31"/>
    <property type="match status" value="1"/>
</dbReference>
<dbReference type="PANTHER" id="PTHR47691">
    <property type="entry name" value="REGULATOR-RELATED"/>
    <property type="match status" value="1"/>
</dbReference>
<reference evidence="1" key="1">
    <citation type="submission" date="2021-01" db="EMBL/GenBank/DDBJ databases">
        <title>Whole genome shotgun sequence of Virgisporangium aliadipatigenens NBRC 105644.</title>
        <authorList>
            <person name="Komaki H."/>
            <person name="Tamura T."/>
        </authorList>
    </citation>
    <scope>NUCLEOTIDE SEQUENCE</scope>
    <source>
        <strain evidence="1">NBRC 105644</strain>
    </source>
</reference>
<evidence type="ECO:0000313" key="1">
    <source>
        <dbReference type="EMBL" id="GIJ47766.1"/>
    </source>
</evidence>
<dbReference type="Proteomes" id="UP000619260">
    <property type="component" value="Unassembled WGS sequence"/>
</dbReference>
<accession>A0A8J3YPZ3</accession>
<keyword evidence="2" id="KW-1185">Reference proteome</keyword>
<evidence type="ECO:0000313" key="2">
    <source>
        <dbReference type="Proteomes" id="UP000619260"/>
    </source>
</evidence>
<name>A0A8J3YPZ3_9ACTN</name>
<dbReference type="PANTHER" id="PTHR47691:SF3">
    <property type="entry name" value="HTH-TYPE TRANSCRIPTIONAL REGULATOR RV0890C-RELATED"/>
    <property type="match status" value="1"/>
</dbReference>
<dbReference type="SUPFAM" id="SSF52540">
    <property type="entry name" value="P-loop containing nucleoside triphosphate hydrolases"/>
    <property type="match status" value="1"/>
</dbReference>
<proteinExistence type="predicted"/>
<dbReference type="GO" id="GO:0043531">
    <property type="term" value="F:ADP binding"/>
    <property type="evidence" value="ECO:0007669"/>
    <property type="project" value="InterPro"/>
</dbReference>
<organism evidence="1 2">
    <name type="scientific">Virgisporangium aliadipatigenens</name>
    <dbReference type="NCBI Taxonomy" id="741659"/>
    <lineage>
        <taxon>Bacteria</taxon>
        <taxon>Bacillati</taxon>
        <taxon>Actinomycetota</taxon>
        <taxon>Actinomycetes</taxon>
        <taxon>Micromonosporales</taxon>
        <taxon>Micromonosporaceae</taxon>
        <taxon>Virgisporangium</taxon>
    </lineage>
</organism>
<protein>
    <submittedName>
        <fullName evidence="1">Uncharacterized protein</fullName>
    </submittedName>
</protein>
<dbReference type="RefSeq" id="WP_203901273.1">
    <property type="nucleotide sequence ID" value="NZ_BOPF01000017.1"/>
</dbReference>
<sequence>MAPSAQELLASLCTDLRQLRAQAGGPSLRVMAGRLGLGKSQLSAILNGQIRRPPDWQVVAGLVECIREHAVDNSRTERLSLRTGLAEHWRPRFTVLEYAFSAPATGPTVGEPHRTGPVPAQLPVATAGFVGRSAELNALDAALAGADDLRPGYPIVALTGTAGVGKTALAVHWAHRAAVRFPDGQLHLDLRGHAPGGQPVEPHAALGFFLAALGVPAADVPSCPAGRTARFRSLIAGRRVLLVLDNARDAEQVRPLLPGAPGCMVVITARCRLTPLTVTEGARTMTLDPLTADEAWELLEHRLGRPRTTADRAATEAVIDGCARLPAALAIAAGRAAGAPVRSLRALAEELRAVDTRLDVLRVADGGPFADMRAVLSWSYRTLSSEAARLLRLIACRPEPDLDAATAAYHAELPPDRIRPLLAELLNANLLVERPPGRYTCHDLLRSYAAGPVRTAGPAFDDFLVRDTGRYLVGYRPVSGDASARQAVWGR</sequence>
<dbReference type="AlphaFoldDB" id="A0A8J3YPZ3"/>
<dbReference type="InterPro" id="IPR027417">
    <property type="entry name" value="P-loop_NTPase"/>
</dbReference>
<dbReference type="Gene3D" id="3.40.50.300">
    <property type="entry name" value="P-loop containing nucleotide triphosphate hydrolases"/>
    <property type="match status" value="1"/>
</dbReference>
<dbReference type="PRINTS" id="PR00364">
    <property type="entry name" value="DISEASERSIST"/>
</dbReference>
<comment type="caution">
    <text evidence="1">The sequence shown here is derived from an EMBL/GenBank/DDBJ whole genome shotgun (WGS) entry which is preliminary data.</text>
</comment>
<gene>
    <name evidence="1" type="ORF">Val02_46520</name>
</gene>